<sequence length="41" mass="5001">MYNVVLFFDNNVQIEIIQLRHSSFPPFHMLIFIINYLMKDV</sequence>
<reference evidence="2" key="2">
    <citation type="submission" date="2017-01" db="EMBL/GenBank/DDBJ databases">
        <title>Genome sequencing and annotation of Geobacillus sp. 1017, a Hydrocarbon-Oxidizing Thermophilic Bacterium Isolated from a Heavy Oil Reservoir (China).</title>
        <authorList>
            <person name="Kadnikov V.V."/>
            <person name="Mardanov A.V."/>
            <person name="Poltaraus A.B."/>
            <person name="Sokolova D.S."/>
            <person name="Semenova E.M."/>
            <person name="Ravin N.V."/>
            <person name="Tourova T.P."/>
            <person name="Nazina T.N."/>
        </authorList>
    </citation>
    <scope>NUCLEOTIDE SEQUENCE [LARGE SCALE GENOMIC DNA]</scope>
    <source>
        <strain evidence="2">1017</strain>
    </source>
</reference>
<evidence type="ECO:0000313" key="2">
    <source>
        <dbReference type="Proteomes" id="UP000186030"/>
    </source>
</evidence>
<protein>
    <submittedName>
        <fullName evidence="1">Uncharacterized protein</fullName>
    </submittedName>
</protein>
<organism evidence="1 2">
    <name type="scientific">Geobacillus proteiniphilus</name>
    <dbReference type="NCBI Taxonomy" id="860353"/>
    <lineage>
        <taxon>Bacteria</taxon>
        <taxon>Bacillati</taxon>
        <taxon>Bacillota</taxon>
        <taxon>Bacilli</taxon>
        <taxon>Bacillales</taxon>
        <taxon>Anoxybacillaceae</taxon>
        <taxon>Geobacillus</taxon>
    </lineage>
</organism>
<reference evidence="1 2" key="1">
    <citation type="submission" date="2016-11" db="EMBL/GenBank/DDBJ databases">
        <authorList>
            <person name="Kadnikov V."/>
            <person name="Nazina T."/>
        </authorList>
    </citation>
    <scope>NUCLEOTIDE SEQUENCE [LARGE SCALE GENOMIC DNA]</scope>
    <source>
        <strain evidence="1 2">1017</strain>
    </source>
</reference>
<accession>A0A1Q5T4Y7</accession>
<dbReference type="Proteomes" id="UP000186030">
    <property type="component" value="Unassembled WGS sequence"/>
</dbReference>
<dbReference type="AlphaFoldDB" id="A0A1Q5T4Y7"/>
<gene>
    <name evidence="1" type="ORF">BRO54_1098</name>
</gene>
<name>A0A1Q5T4Y7_9BACL</name>
<comment type="caution">
    <text evidence="1">The sequence shown here is derived from an EMBL/GenBank/DDBJ whole genome shotgun (WGS) entry which is preliminary data.</text>
</comment>
<proteinExistence type="predicted"/>
<evidence type="ECO:0000313" key="1">
    <source>
        <dbReference type="EMBL" id="OKO95293.1"/>
    </source>
</evidence>
<dbReference type="EMBL" id="MQMG01000009">
    <property type="protein sequence ID" value="OKO95293.1"/>
    <property type="molecule type" value="Genomic_DNA"/>
</dbReference>